<feature type="transmembrane region" description="Helical" evidence="5">
    <location>
        <begin position="7"/>
        <end position="29"/>
    </location>
</feature>
<dbReference type="PANTHER" id="PTHR43424">
    <property type="entry name" value="LOCUS PUTATIVE PROTEIN 1-RELATED"/>
    <property type="match status" value="1"/>
</dbReference>
<sequence>MKIVKNFLYNASYQVFVLLIPLITTPYLARVLGPTGVGINSYTNSIIQYFILFGSIGVNLYGNRQVAFVREDKKLLSATVFEIFLMRLMTIIIAYIMFVCFLLFSKQYQTYYLMQSISIIAAAFDISWFFMGMEDFAVTVLRNLLIKIVTLVSIFSFVKSKDDLAIYILILSLSLLLGNMTLFPNLKKYISKPNFKDLNIWQHFKPSMSLFMPQIATQIYLVVNKTMLGSMTSVQAAGYFDQSDKLVKMILAIVTATGTVMLPHVASAFANGHHEKTKKYLYTSFQFVTAISMPMMFGLMAVSRKFVPLFFTEKFVQVIPLITIEACVILLIAWSNALGTQYLLPTKQIRAYTTSVILGAVVNIILNVPLIALWGAVGTTIATVISELTVTFYQLYAIRKQVQYKKLFTDVSKYLVAGLVMWVGVYSFDVMLPATWLMLGLEVVFGATVYIILLILLKVQILRIAVETINSRKQK</sequence>
<feature type="transmembrane region" description="Helical" evidence="5">
    <location>
        <begin position="281"/>
        <end position="303"/>
    </location>
</feature>
<evidence type="ECO:0000256" key="3">
    <source>
        <dbReference type="ARBA" id="ARBA00022989"/>
    </source>
</evidence>
<dbReference type="GO" id="GO:0016020">
    <property type="term" value="C:membrane"/>
    <property type="evidence" value="ECO:0007669"/>
    <property type="project" value="UniProtKB-SubCell"/>
</dbReference>
<comment type="subcellular location">
    <subcellularLocation>
        <location evidence="1">Membrane</location>
        <topology evidence="1">Multi-pass membrane protein</topology>
    </subcellularLocation>
</comment>
<evidence type="ECO:0000256" key="4">
    <source>
        <dbReference type="ARBA" id="ARBA00023136"/>
    </source>
</evidence>
<evidence type="ECO:0000256" key="1">
    <source>
        <dbReference type="ARBA" id="ARBA00004141"/>
    </source>
</evidence>
<keyword evidence="2 5" id="KW-0812">Transmembrane</keyword>
<feature type="transmembrane region" description="Helical" evidence="5">
    <location>
        <begin position="249"/>
        <end position="269"/>
    </location>
</feature>
<reference evidence="6 7" key="1">
    <citation type="submission" date="2018-10" db="EMBL/GenBank/DDBJ databases">
        <title>Genome sequencing of Lactobacillus species.</title>
        <authorList>
            <person name="Baek C."/>
            <person name="Yi H."/>
        </authorList>
    </citation>
    <scope>NUCLEOTIDE SEQUENCE [LARGE SCALE GENOMIC DNA]</scope>
    <source>
        <strain evidence="6 7">DSM 16365</strain>
        <plasmid evidence="6 7">unnamed4</plasmid>
    </source>
</reference>
<name>A0AAN1UJS1_9LACO</name>
<feature type="transmembrane region" description="Helical" evidence="5">
    <location>
        <begin position="414"/>
        <end position="437"/>
    </location>
</feature>
<dbReference type="EMBL" id="CP032755">
    <property type="protein sequence ID" value="AYJ37277.1"/>
    <property type="molecule type" value="Genomic_DNA"/>
</dbReference>
<organism evidence="6 7">
    <name type="scientific">Lactiplantibacillus argentoratensis</name>
    <dbReference type="NCBI Taxonomy" id="271881"/>
    <lineage>
        <taxon>Bacteria</taxon>
        <taxon>Bacillati</taxon>
        <taxon>Bacillota</taxon>
        <taxon>Bacilli</taxon>
        <taxon>Lactobacillales</taxon>
        <taxon>Lactobacillaceae</taxon>
        <taxon>Lactiplantibacillus</taxon>
    </lineage>
</organism>
<gene>
    <name evidence="6" type="ORF">LPA65_16400</name>
</gene>
<evidence type="ECO:0000313" key="7">
    <source>
        <dbReference type="Proteomes" id="UP000281644"/>
    </source>
</evidence>
<dbReference type="InterPro" id="IPR052556">
    <property type="entry name" value="PolySynth_Transporter"/>
</dbReference>
<dbReference type="PANTHER" id="PTHR43424:SF1">
    <property type="entry name" value="LOCUS PUTATIVE PROTEIN 1-RELATED"/>
    <property type="match status" value="1"/>
</dbReference>
<keyword evidence="3 5" id="KW-1133">Transmembrane helix</keyword>
<feature type="transmembrane region" description="Helical" evidence="5">
    <location>
        <begin position="140"/>
        <end position="158"/>
    </location>
</feature>
<accession>A0AAN1UJS1</accession>
<dbReference type="KEGG" id="larg:LPA65_16400"/>
<keyword evidence="6" id="KW-0614">Plasmid</keyword>
<dbReference type="RefSeq" id="WP_057716956.1">
    <property type="nucleotide sequence ID" value="NZ_BJZD01000127.1"/>
</dbReference>
<geneLocation type="plasmid" evidence="6 7">
    <name>unnamed4</name>
</geneLocation>
<protein>
    <submittedName>
        <fullName evidence="6">Flippase</fullName>
    </submittedName>
</protein>
<feature type="transmembrane region" description="Helical" evidence="5">
    <location>
        <begin position="83"/>
        <end position="104"/>
    </location>
</feature>
<evidence type="ECO:0000313" key="6">
    <source>
        <dbReference type="EMBL" id="AYJ37277.1"/>
    </source>
</evidence>
<dbReference type="Pfam" id="PF01943">
    <property type="entry name" value="Polysacc_synt"/>
    <property type="match status" value="1"/>
</dbReference>
<feature type="transmembrane region" description="Helical" evidence="5">
    <location>
        <begin position="41"/>
        <end position="62"/>
    </location>
</feature>
<keyword evidence="4 5" id="KW-0472">Membrane</keyword>
<dbReference type="Proteomes" id="UP000281644">
    <property type="component" value="Plasmid unnamed4"/>
</dbReference>
<evidence type="ECO:0000256" key="5">
    <source>
        <dbReference type="SAM" id="Phobius"/>
    </source>
</evidence>
<feature type="transmembrane region" description="Helical" evidence="5">
    <location>
        <begin position="372"/>
        <end position="393"/>
    </location>
</feature>
<feature type="transmembrane region" description="Helical" evidence="5">
    <location>
        <begin position="164"/>
        <end position="183"/>
    </location>
</feature>
<feature type="transmembrane region" description="Helical" evidence="5">
    <location>
        <begin position="204"/>
        <end position="223"/>
    </location>
</feature>
<dbReference type="InterPro" id="IPR002797">
    <property type="entry name" value="Polysacc_synth"/>
</dbReference>
<feature type="transmembrane region" description="Helical" evidence="5">
    <location>
        <begin position="110"/>
        <end position="131"/>
    </location>
</feature>
<evidence type="ECO:0000256" key="2">
    <source>
        <dbReference type="ARBA" id="ARBA00022692"/>
    </source>
</evidence>
<feature type="transmembrane region" description="Helical" evidence="5">
    <location>
        <begin position="349"/>
        <end position="366"/>
    </location>
</feature>
<dbReference type="AlphaFoldDB" id="A0AAN1UJS1"/>
<feature type="transmembrane region" description="Helical" evidence="5">
    <location>
        <begin position="443"/>
        <end position="466"/>
    </location>
</feature>
<feature type="transmembrane region" description="Helical" evidence="5">
    <location>
        <begin position="315"/>
        <end position="337"/>
    </location>
</feature>
<proteinExistence type="predicted"/>